<evidence type="ECO:0000313" key="2">
    <source>
        <dbReference type="EMBL" id="RON17899.1"/>
    </source>
</evidence>
<proteinExistence type="predicted"/>
<keyword evidence="1" id="KW-0472">Membrane</keyword>
<sequence>MSKNVWLPIVSASGLAVGILPSLILSGNIWLDTPVFLAASTYQAFILLVLWRHRPWRKST</sequence>
<accession>A0A423HXF9</accession>
<protein>
    <submittedName>
        <fullName evidence="2">Uncharacterized protein</fullName>
    </submittedName>
</protein>
<dbReference type="AlphaFoldDB" id="A0A423HXF9"/>
<evidence type="ECO:0000256" key="1">
    <source>
        <dbReference type="SAM" id="Phobius"/>
    </source>
</evidence>
<name>A0A423HXF9_9PSED</name>
<evidence type="ECO:0000313" key="3">
    <source>
        <dbReference type="Proteomes" id="UP000285636"/>
    </source>
</evidence>
<reference evidence="2 3" key="1">
    <citation type="submission" date="2016-10" db="EMBL/GenBank/DDBJ databases">
        <title>Comparative genome analysis of multiple Pseudomonas spp. focuses on biocontrol and plant growth promoting traits.</title>
        <authorList>
            <person name="Tao X.-Y."/>
            <person name="Taylor C.G."/>
        </authorList>
    </citation>
    <scope>NUCLEOTIDE SEQUENCE [LARGE SCALE GENOMIC DNA]</scope>
    <source>
        <strain evidence="2 3">38D7</strain>
    </source>
</reference>
<keyword evidence="1" id="KW-0812">Transmembrane</keyword>
<dbReference type="EMBL" id="MOBK01000009">
    <property type="protein sequence ID" value="RON17899.1"/>
    <property type="molecule type" value="Genomic_DNA"/>
</dbReference>
<organism evidence="2 3">
    <name type="scientific">Pseudomonas brassicacearum</name>
    <dbReference type="NCBI Taxonomy" id="930166"/>
    <lineage>
        <taxon>Bacteria</taxon>
        <taxon>Pseudomonadati</taxon>
        <taxon>Pseudomonadota</taxon>
        <taxon>Gammaproteobacteria</taxon>
        <taxon>Pseudomonadales</taxon>
        <taxon>Pseudomonadaceae</taxon>
        <taxon>Pseudomonas</taxon>
    </lineage>
</organism>
<gene>
    <name evidence="2" type="ORF">BK660_21655</name>
</gene>
<feature type="transmembrane region" description="Helical" evidence="1">
    <location>
        <begin position="5"/>
        <end position="27"/>
    </location>
</feature>
<feature type="transmembrane region" description="Helical" evidence="1">
    <location>
        <begin position="33"/>
        <end position="51"/>
    </location>
</feature>
<keyword evidence="1" id="KW-1133">Transmembrane helix</keyword>
<comment type="caution">
    <text evidence="2">The sequence shown here is derived from an EMBL/GenBank/DDBJ whole genome shotgun (WGS) entry which is preliminary data.</text>
</comment>
<dbReference type="Proteomes" id="UP000285636">
    <property type="component" value="Unassembled WGS sequence"/>
</dbReference>